<feature type="compositionally biased region" description="Basic and acidic residues" evidence="1">
    <location>
        <begin position="17"/>
        <end position="29"/>
    </location>
</feature>
<dbReference type="PANTHER" id="PTHR12854">
    <property type="entry name" value="ATAXIN 2-RELATED"/>
    <property type="match status" value="1"/>
</dbReference>
<feature type="region of interest" description="Disordered" evidence="1">
    <location>
        <begin position="1"/>
        <end position="50"/>
    </location>
</feature>
<name>A0ABS8RR46_DATST</name>
<dbReference type="InterPro" id="IPR009604">
    <property type="entry name" value="LsmAD_domain"/>
</dbReference>
<accession>A0ABS8RR46</accession>
<keyword evidence="4" id="KW-1185">Reference proteome</keyword>
<dbReference type="EMBL" id="JACEIK010000089">
    <property type="protein sequence ID" value="MCD7449222.1"/>
    <property type="molecule type" value="Genomic_DNA"/>
</dbReference>
<evidence type="ECO:0000259" key="2">
    <source>
        <dbReference type="SMART" id="SM01272"/>
    </source>
</evidence>
<dbReference type="SMART" id="SM01272">
    <property type="entry name" value="LsmAD"/>
    <property type="match status" value="1"/>
</dbReference>
<feature type="compositionally biased region" description="Polar residues" evidence="1">
    <location>
        <begin position="30"/>
        <end position="41"/>
    </location>
</feature>
<gene>
    <name evidence="3" type="primary">CID3_3</name>
    <name evidence="3" type="ORF">HAX54_050660</name>
</gene>
<feature type="domain" description="LsmAD" evidence="2">
    <location>
        <begin position="213"/>
        <end position="285"/>
    </location>
</feature>
<dbReference type="InterPro" id="IPR025852">
    <property type="entry name" value="SM_dom_ATX"/>
</dbReference>
<reference evidence="3 4" key="1">
    <citation type="journal article" date="2021" name="BMC Genomics">
        <title>Datura genome reveals duplications of psychoactive alkaloid biosynthetic genes and high mutation rate following tissue culture.</title>
        <authorList>
            <person name="Rajewski A."/>
            <person name="Carter-House D."/>
            <person name="Stajich J."/>
            <person name="Litt A."/>
        </authorList>
    </citation>
    <scope>NUCLEOTIDE SEQUENCE [LARGE SCALE GENOMIC DNA]</scope>
    <source>
        <strain evidence="3">AR-01</strain>
    </source>
</reference>
<evidence type="ECO:0000313" key="4">
    <source>
        <dbReference type="Proteomes" id="UP000823775"/>
    </source>
</evidence>
<evidence type="ECO:0000256" key="1">
    <source>
        <dbReference type="SAM" id="MobiDB-lite"/>
    </source>
</evidence>
<dbReference type="Proteomes" id="UP000823775">
    <property type="component" value="Unassembled WGS sequence"/>
</dbReference>
<protein>
    <submittedName>
        <fullName evidence="3">Polyadenylate-binding protein-interacting protein 3</fullName>
    </submittedName>
</protein>
<comment type="caution">
    <text evidence="3">The sequence shown here is derived from an EMBL/GenBank/DDBJ whole genome shotgun (WGS) entry which is preliminary data.</text>
</comment>
<proteinExistence type="predicted"/>
<dbReference type="InterPro" id="IPR045117">
    <property type="entry name" value="ATXN2-like"/>
</dbReference>
<sequence length="418" mass="46870">MQQPVQPRPSANAYGHRKVDREMDNRLENKVQSGKTTSRQFSCVGKGGASQSLSRDRLVFLSACLIGHQVEVQVMDGSVFSGILHAANGEKDFGIILKMAYLIKDSSEGMKNTSETFSKPPSFLIIPGEEFVQVRAKGVPTTLDGFRTEFMLEQQQELLTDSCISQPQHIEVERQLERWVPDDDAPEYPELDNIFDGQWNRGWDQFEANERLFGVKIGTFDEDLYTTKLARGPQMSELEKEALRIAREIEGEDTRDLHLAEERGIQLHANLEADEETKFSAVVREVDDSGYDDFEDILFDSRNDETFHGISDAMGKSSTDMNRRKMNDVAQVSSRSSSMGEVQSSLLSTSRDVYQTCYDDHSNQSSAEVVPKGASILNRGLKGLFSENTGASCNKEDTRNQMIAEEAQTSVLEGEYVL</sequence>
<dbReference type="Pfam" id="PF06741">
    <property type="entry name" value="LsmAD"/>
    <property type="match status" value="1"/>
</dbReference>
<evidence type="ECO:0000313" key="3">
    <source>
        <dbReference type="EMBL" id="MCD7449222.1"/>
    </source>
</evidence>
<dbReference type="PANTHER" id="PTHR12854:SF7">
    <property type="entry name" value="ATAXIN-2 HOMOLOG"/>
    <property type="match status" value="1"/>
</dbReference>
<organism evidence="3 4">
    <name type="scientific">Datura stramonium</name>
    <name type="common">Jimsonweed</name>
    <name type="synonym">Common thornapple</name>
    <dbReference type="NCBI Taxonomy" id="4076"/>
    <lineage>
        <taxon>Eukaryota</taxon>
        <taxon>Viridiplantae</taxon>
        <taxon>Streptophyta</taxon>
        <taxon>Embryophyta</taxon>
        <taxon>Tracheophyta</taxon>
        <taxon>Spermatophyta</taxon>
        <taxon>Magnoliopsida</taxon>
        <taxon>eudicotyledons</taxon>
        <taxon>Gunneridae</taxon>
        <taxon>Pentapetalae</taxon>
        <taxon>asterids</taxon>
        <taxon>lamiids</taxon>
        <taxon>Solanales</taxon>
        <taxon>Solanaceae</taxon>
        <taxon>Solanoideae</taxon>
        <taxon>Datureae</taxon>
        <taxon>Datura</taxon>
    </lineage>
</organism>
<dbReference type="Pfam" id="PF14438">
    <property type="entry name" value="SM-ATX"/>
    <property type="match status" value="1"/>
</dbReference>